<feature type="transmembrane region" description="Helical" evidence="6">
    <location>
        <begin position="12"/>
        <end position="31"/>
    </location>
</feature>
<proteinExistence type="inferred from homology"/>
<dbReference type="Proteomes" id="UP001632038">
    <property type="component" value="Unassembled WGS sequence"/>
</dbReference>
<comment type="caution">
    <text evidence="7">The sequence shown here is derived from an EMBL/GenBank/DDBJ whole genome shotgun (WGS) entry which is preliminary data.</text>
</comment>
<evidence type="ECO:0000256" key="1">
    <source>
        <dbReference type="ARBA" id="ARBA00004141"/>
    </source>
</evidence>
<dbReference type="EMBL" id="JAVIJP010000028">
    <property type="protein sequence ID" value="KAL3634845.1"/>
    <property type="molecule type" value="Genomic_DNA"/>
</dbReference>
<comment type="subcellular location">
    <subcellularLocation>
        <location evidence="1 6">Membrane</location>
        <topology evidence="1 6">Multi-pass membrane protein</topology>
    </subcellularLocation>
</comment>
<dbReference type="Pfam" id="PF03134">
    <property type="entry name" value="TB2_DP1_HVA22"/>
    <property type="match status" value="1"/>
</dbReference>
<accession>A0ABD3CXY7</accession>
<keyword evidence="5 6" id="KW-0472">Membrane</keyword>
<keyword evidence="3 6" id="KW-0812">Transmembrane</keyword>
<dbReference type="PANTHER" id="PTHR12300">
    <property type="entry name" value="HVA22-LIKE PROTEINS"/>
    <property type="match status" value="1"/>
</dbReference>
<reference evidence="8" key="1">
    <citation type="journal article" date="2024" name="IScience">
        <title>Strigolactones Initiate the Formation of Haustorium-like Structures in Castilleja.</title>
        <authorList>
            <person name="Buerger M."/>
            <person name="Peterson D."/>
            <person name="Chory J."/>
        </authorList>
    </citation>
    <scope>NUCLEOTIDE SEQUENCE [LARGE SCALE GENOMIC DNA]</scope>
</reference>
<keyword evidence="4 6" id="KW-1133">Transmembrane helix</keyword>
<feature type="transmembrane region" description="Helical" evidence="6">
    <location>
        <begin position="51"/>
        <end position="71"/>
    </location>
</feature>
<evidence type="ECO:0000256" key="3">
    <source>
        <dbReference type="ARBA" id="ARBA00022692"/>
    </source>
</evidence>
<keyword evidence="8" id="KW-1185">Reference proteome</keyword>
<sequence length="149" mass="16781">MGSGIASFLKVLAQNFDIIAGPVVSLVYPLYASIRAIETKSPVDDQQWLTYWVLYSMITLFELTFAKLISLNGTASAEKGRLRLLQLAARRLYRASQEEQWRRRSRNHGIRENPGTSSCVWVLAFLIGGERNNDGLGFRRCGEQQQLSG</sequence>
<name>A0ABD3CXY7_9LAMI</name>
<evidence type="ECO:0000256" key="6">
    <source>
        <dbReference type="RuleBase" id="RU362006"/>
    </source>
</evidence>
<evidence type="ECO:0000256" key="2">
    <source>
        <dbReference type="ARBA" id="ARBA00008573"/>
    </source>
</evidence>
<evidence type="ECO:0000256" key="5">
    <source>
        <dbReference type="ARBA" id="ARBA00023136"/>
    </source>
</evidence>
<gene>
    <name evidence="7" type="ORF">CASFOL_021899</name>
</gene>
<evidence type="ECO:0000313" key="8">
    <source>
        <dbReference type="Proteomes" id="UP001632038"/>
    </source>
</evidence>
<evidence type="ECO:0000313" key="7">
    <source>
        <dbReference type="EMBL" id="KAL3634845.1"/>
    </source>
</evidence>
<protein>
    <recommendedName>
        <fullName evidence="6">HVA22-like protein</fullName>
    </recommendedName>
</protein>
<dbReference type="PANTHER" id="PTHR12300:SF161">
    <property type="entry name" value="RECEPTOR EXPRESSION-ENHANCING PROTEIN"/>
    <property type="match status" value="1"/>
</dbReference>
<organism evidence="7 8">
    <name type="scientific">Castilleja foliolosa</name>
    <dbReference type="NCBI Taxonomy" id="1961234"/>
    <lineage>
        <taxon>Eukaryota</taxon>
        <taxon>Viridiplantae</taxon>
        <taxon>Streptophyta</taxon>
        <taxon>Embryophyta</taxon>
        <taxon>Tracheophyta</taxon>
        <taxon>Spermatophyta</taxon>
        <taxon>Magnoliopsida</taxon>
        <taxon>eudicotyledons</taxon>
        <taxon>Gunneridae</taxon>
        <taxon>Pentapetalae</taxon>
        <taxon>asterids</taxon>
        <taxon>lamiids</taxon>
        <taxon>Lamiales</taxon>
        <taxon>Orobanchaceae</taxon>
        <taxon>Pedicularideae</taxon>
        <taxon>Castillejinae</taxon>
        <taxon>Castilleja</taxon>
    </lineage>
</organism>
<dbReference type="InterPro" id="IPR004345">
    <property type="entry name" value="TB2_DP1_HVA22"/>
</dbReference>
<comment type="similarity">
    <text evidence="2 6">Belongs to the DP1 family.</text>
</comment>
<evidence type="ECO:0000256" key="4">
    <source>
        <dbReference type="ARBA" id="ARBA00022989"/>
    </source>
</evidence>
<dbReference type="AlphaFoldDB" id="A0ABD3CXY7"/>
<dbReference type="GO" id="GO:0016020">
    <property type="term" value="C:membrane"/>
    <property type="evidence" value="ECO:0007669"/>
    <property type="project" value="UniProtKB-SubCell"/>
</dbReference>